<dbReference type="HOGENOM" id="CLU_1101837_0_0_5"/>
<dbReference type="Proteomes" id="UP000002385">
    <property type="component" value="Chromosome"/>
</dbReference>
<evidence type="ECO:0000313" key="3">
    <source>
        <dbReference type="Proteomes" id="UP000002385"/>
    </source>
</evidence>
<feature type="compositionally biased region" description="Low complexity" evidence="1">
    <location>
        <begin position="9"/>
        <end position="20"/>
    </location>
</feature>
<evidence type="ECO:0000313" key="2">
    <source>
        <dbReference type="EMBL" id="ACK81206.1"/>
    </source>
</evidence>
<evidence type="ECO:0000256" key="1">
    <source>
        <dbReference type="SAM" id="MobiDB-lite"/>
    </source>
</evidence>
<feature type="region of interest" description="Disordered" evidence="1">
    <location>
        <begin position="1"/>
        <end position="20"/>
    </location>
</feature>
<reference evidence="3" key="1">
    <citation type="submission" date="2008-12" db="EMBL/GenBank/DDBJ databases">
        <title>Complete sequence of chromosome of Methylobacterium chloromethanicum CM4.</title>
        <authorList>
            <consortium name="US DOE Joint Genome Institute"/>
            <person name="Lucas S."/>
            <person name="Copeland A."/>
            <person name="Lapidus A."/>
            <person name="Glavina del Rio T."/>
            <person name="Dalin E."/>
            <person name="Tice H."/>
            <person name="Bruce D."/>
            <person name="Goodwin L."/>
            <person name="Pitluck S."/>
            <person name="Chertkov O."/>
            <person name="Brettin T."/>
            <person name="Detter J.C."/>
            <person name="Han C."/>
            <person name="Larimer F."/>
            <person name="Land M."/>
            <person name="Hauser L."/>
            <person name="Kyrpides N."/>
            <person name="Mikhailova N."/>
            <person name="Marx C."/>
            <person name="Richardson P."/>
        </authorList>
    </citation>
    <scope>NUCLEOTIDE SEQUENCE [LARGE SCALE GENOMIC DNA]</scope>
    <source>
        <strain evidence="3">CM4 / NCIMB 13688</strain>
    </source>
</reference>
<dbReference type="AlphaFoldDB" id="B7KYT3"/>
<accession>B7KYT3</accession>
<name>B7KYT3_METC4</name>
<dbReference type="KEGG" id="mch:Mchl_0268"/>
<reference evidence="2 3" key="2">
    <citation type="journal article" date="2012" name="J. Bacteriol.">
        <title>Complete genome sequences of six strains of the genus Methylobacterium.</title>
        <authorList>
            <person name="Marx C.J."/>
            <person name="Bringel F."/>
            <person name="Chistoserdova L."/>
            <person name="Moulin L."/>
            <person name="Farhan Ul Haque M."/>
            <person name="Fleischman D.E."/>
            <person name="Gruffaz C."/>
            <person name="Jourand P."/>
            <person name="Knief C."/>
            <person name="Lee M.C."/>
            <person name="Muller E.E."/>
            <person name="Nadalig T."/>
            <person name="Peyraud R."/>
            <person name="Roselli S."/>
            <person name="Russ L."/>
            <person name="Goodwin L.A."/>
            <person name="Ivanova N."/>
            <person name="Kyrpides N."/>
            <person name="Lajus A."/>
            <person name="Land M.L."/>
            <person name="Medigue C."/>
            <person name="Mikhailova N."/>
            <person name="Nolan M."/>
            <person name="Woyke T."/>
            <person name="Stolyar S."/>
            <person name="Vorholt J.A."/>
            <person name="Vuilleumier S."/>
        </authorList>
    </citation>
    <scope>NUCLEOTIDE SEQUENCE [LARGE SCALE GENOMIC DNA]</scope>
    <source>
        <strain evidence="3">CM4 / NCIMB 13688</strain>
    </source>
</reference>
<sequence>MTSVQTRQAPSAITAPTSTTRAMADTIGKFTNRLEDKPGDFRRKLLSASLAPAGTEREALEARRDELRYSLRPTPDQTARDVVTLLLAGAPSFGMSERETDAKVMLYAEALRGEPTWAIEKARQRFAKGGWQCNWDGRGTPSTASVVAECRFLTLDIETEIARISAILDAELVDNDTTEDERKAAVARWEQIKAEMGRSKVITERTGDEIAKERAEQVRANEVVERRDALARERAGMPPARSPFAPREDALA</sequence>
<protein>
    <submittedName>
        <fullName evidence="2">Uncharacterized protein</fullName>
    </submittedName>
</protein>
<gene>
    <name evidence="2" type="ordered locus">Mchl_0268</name>
</gene>
<organism evidence="2 3">
    <name type="scientific">Methylorubrum extorquens (strain CM4 / NCIMB 13688)</name>
    <name type="common">Methylobacterium extorquens</name>
    <dbReference type="NCBI Taxonomy" id="440085"/>
    <lineage>
        <taxon>Bacteria</taxon>
        <taxon>Pseudomonadati</taxon>
        <taxon>Pseudomonadota</taxon>
        <taxon>Alphaproteobacteria</taxon>
        <taxon>Hyphomicrobiales</taxon>
        <taxon>Methylobacteriaceae</taxon>
        <taxon>Methylorubrum</taxon>
    </lineage>
</organism>
<feature type="region of interest" description="Disordered" evidence="1">
    <location>
        <begin position="230"/>
        <end position="252"/>
    </location>
</feature>
<proteinExistence type="predicted"/>
<dbReference type="EMBL" id="CP001298">
    <property type="protein sequence ID" value="ACK81206.1"/>
    <property type="molecule type" value="Genomic_DNA"/>
</dbReference>